<accession>A0AAD1YW49</accession>
<sequence>MRESCWPPYPTHGASWYQKDCHFNGHGEIPGPRDPICDAGSKLYSVEISKNEALMQALGKVISFKIEKTEVIEGEVVEIRIERERLLSDGWVASRTGKLTL</sequence>
<dbReference type="EMBL" id="OU503038">
    <property type="protein sequence ID" value="CAI9758474.1"/>
    <property type="molecule type" value="Genomic_DNA"/>
</dbReference>
<evidence type="ECO:0000313" key="3">
    <source>
        <dbReference type="Proteomes" id="UP000834106"/>
    </source>
</evidence>
<dbReference type="InterPro" id="IPR010339">
    <property type="entry name" value="TIP49_P-loop"/>
</dbReference>
<keyword evidence="3" id="KW-1185">Reference proteome</keyword>
<name>A0AAD1YW49_9LAMI</name>
<reference evidence="2" key="1">
    <citation type="submission" date="2023-05" db="EMBL/GenBank/DDBJ databases">
        <authorList>
            <person name="Huff M."/>
        </authorList>
    </citation>
    <scope>NUCLEOTIDE SEQUENCE</scope>
</reference>
<evidence type="ECO:0000259" key="1">
    <source>
        <dbReference type="Pfam" id="PF06068"/>
    </source>
</evidence>
<dbReference type="GO" id="GO:0005524">
    <property type="term" value="F:ATP binding"/>
    <property type="evidence" value="ECO:0007669"/>
    <property type="project" value="InterPro"/>
</dbReference>
<feature type="domain" description="TIP49 P-loop" evidence="1">
    <location>
        <begin position="39"/>
        <end position="88"/>
    </location>
</feature>
<dbReference type="Proteomes" id="UP000834106">
    <property type="component" value="Chromosome 3"/>
</dbReference>
<organism evidence="2 3">
    <name type="scientific">Fraxinus pennsylvanica</name>
    <dbReference type="NCBI Taxonomy" id="56036"/>
    <lineage>
        <taxon>Eukaryota</taxon>
        <taxon>Viridiplantae</taxon>
        <taxon>Streptophyta</taxon>
        <taxon>Embryophyta</taxon>
        <taxon>Tracheophyta</taxon>
        <taxon>Spermatophyta</taxon>
        <taxon>Magnoliopsida</taxon>
        <taxon>eudicotyledons</taxon>
        <taxon>Gunneridae</taxon>
        <taxon>Pentapetalae</taxon>
        <taxon>asterids</taxon>
        <taxon>lamiids</taxon>
        <taxon>Lamiales</taxon>
        <taxon>Oleaceae</taxon>
        <taxon>Oleeae</taxon>
        <taxon>Fraxinus</taxon>
    </lineage>
</organism>
<gene>
    <name evidence="2" type="ORF">FPE_LOCUS5904</name>
</gene>
<dbReference type="AlphaFoldDB" id="A0AAD1YW49"/>
<proteinExistence type="predicted"/>
<evidence type="ECO:0000313" key="2">
    <source>
        <dbReference type="EMBL" id="CAI9758474.1"/>
    </source>
</evidence>
<protein>
    <recommendedName>
        <fullName evidence="1">TIP49 P-loop domain-containing protein</fullName>
    </recommendedName>
</protein>
<dbReference type="Pfam" id="PF06068">
    <property type="entry name" value="TIP49"/>
    <property type="match status" value="1"/>
</dbReference>